<evidence type="ECO:0000256" key="2">
    <source>
        <dbReference type="SAM" id="Phobius"/>
    </source>
</evidence>
<keyword evidence="2" id="KW-0812">Transmembrane</keyword>
<feature type="compositionally biased region" description="Basic and acidic residues" evidence="1">
    <location>
        <begin position="386"/>
        <end position="395"/>
    </location>
</feature>
<reference evidence="3" key="2">
    <citation type="submission" date="2013-10" db="EMBL/GenBank/DDBJ databases">
        <authorList>
            <person name="Aslett M."/>
        </authorList>
    </citation>
    <scope>NUCLEOTIDE SEQUENCE [LARGE SCALE GENOMIC DNA]</scope>
    <source>
        <strain evidence="3">Houghton</strain>
    </source>
</reference>
<organism evidence="3 4">
    <name type="scientific">Eimeria brunetti</name>
    <dbReference type="NCBI Taxonomy" id="51314"/>
    <lineage>
        <taxon>Eukaryota</taxon>
        <taxon>Sar</taxon>
        <taxon>Alveolata</taxon>
        <taxon>Apicomplexa</taxon>
        <taxon>Conoidasida</taxon>
        <taxon>Coccidia</taxon>
        <taxon>Eucoccidiorida</taxon>
        <taxon>Eimeriorina</taxon>
        <taxon>Eimeriidae</taxon>
        <taxon>Eimeria</taxon>
    </lineage>
</organism>
<sequence>MTAVPLLSDCRSLLKKLQLTKGELDTLLEHTELLAEYASTIMPAHDRALTTAYAIETLGRVFVILDTLHCAVGERPPARLVVGLKSALFLSPKSSEFRNPRVRMDSCQWTECDPMGAGSHVEDASSHQMHSNLHSDVPVEEGSRHHEEYLQNIFKPRTATRTSRALPLHAVFAAVLAVIFLAYLCSQSTEKKTTFSLLSRRLANDPVDEGRDGLDKCTPGPLQTEPEPEGPTTSEYTVPYHGIPGAVAPEVGIANTQTGAKRRAGPENQAKGGTKRLRLETPLEANPLRVPSPLDPAIDALIDSVLLGMGGALSEDVWALDDSTSSPPKESSIGLMPRKGPCGYNGGQFSGTTGSLPSSSTSTFDRPHGVGSLSAEVGSALALSADVDRSQEHHPQLQALLRTPTDQTPAPFYLDVTTSSDYRSRLSSSGTSTAARPLHYETTGAAPSETEDRSEEPESFSAPCADDEGSIYGNQIANMYNALSDEVLQSHPFYRHGGNQGRLSTKAFRLSVATSFRQVRKMPITVMVECKNMLKKPSLTAKEFERFVANTERLFGFATGCMEVDAAFRAMKAISILGQIFLVIDMLYCATEVLGDNSRKHMWWPELMKRIEGARYHHSPHGYTAEKLRWLVDIALELDAVLDIYRSGIRPPARRVVSLKERLLCNPVLKRFQYVSFDPWRADVKEWRQSIKFIPPPGMIQTDSSTGCS</sequence>
<dbReference type="Proteomes" id="UP000030750">
    <property type="component" value="Unassembled WGS sequence"/>
</dbReference>
<gene>
    <name evidence="3" type="ORF">EBH_0034350</name>
</gene>
<feature type="compositionally biased region" description="Low complexity" evidence="1">
    <location>
        <begin position="417"/>
        <end position="433"/>
    </location>
</feature>
<evidence type="ECO:0000256" key="1">
    <source>
        <dbReference type="SAM" id="MobiDB-lite"/>
    </source>
</evidence>
<proteinExistence type="predicted"/>
<dbReference type="OrthoDB" id="348121at2759"/>
<keyword evidence="2" id="KW-0472">Membrane</keyword>
<dbReference type="AlphaFoldDB" id="U6L9Y6"/>
<feature type="region of interest" description="Disordered" evidence="1">
    <location>
        <begin position="344"/>
        <end position="371"/>
    </location>
</feature>
<protein>
    <submittedName>
        <fullName evidence="3">Uncharacterized protein</fullName>
    </submittedName>
</protein>
<reference evidence="3" key="1">
    <citation type="submission" date="2013-10" db="EMBL/GenBank/DDBJ databases">
        <title>Genomic analysis of the causative agents of coccidiosis in chickens.</title>
        <authorList>
            <person name="Reid A.J."/>
            <person name="Blake D."/>
            <person name="Billington K."/>
            <person name="Browne H."/>
            <person name="Dunn M."/>
            <person name="Hung S."/>
            <person name="Kawahara F."/>
            <person name="Miranda-Saavedra D."/>
            <person name="Mourier T."/>
            <person name="Nagra H."/>
            <person name="Otto T.D."/>
            <person name="Rawlings N."/>
            <person name="Sanchez A."/>
            <person name="Sanders M."/>
            <person name="Subramaniam C."/>
            <person name="Tay Y."/>
            <person name="Dear P."/>
            <person name="Doerig C."/>
            <person name="Gruber A."/>
            <person name="Parkinson J."/>
            <person name="Shirley M."/>
            <person name="Wan K.L."/>
            <person name="Berriman M."/>
            <person name="Tomley F."/>
            <person name="Pain A."/>
        </authorList>
    </citation>
    <scope>NUCLEOTIDE SEQUENCE [LARGE SCALE GENOMIC DNA]</scope>
    <source>
        <strain evidence="3">Houghton</strain>
    </source>
</reference>
<evidence type="ECO:0000313" key="3">
    <source>
        <dbReference type="EMBL" id="CDJ47252.1"/>
    </source>
</evidence>
<dbReference type="EMBL" id="HG710663">
    <property type="protein sequence ID" value="CDJ47252.1"/>
    <property type="molecule type" value="Genomic_DNA"/>
</dbReference>
<dbReference type="VEuPathDB" id="ToxoDB:EBH_0034350"/>
<evidence type="ECO:0000313" key="4">
    <source>
        <dbReference type="Proteomes" id="UP000030750"/>
    </source>
</evidence>
<keyword evidence="2" id="KW-1133">Transmembrane helix</keyword>
<feature type="region of interest" description="Disordered" evidence="1">
    <location>
        <begin position="205"/>
        <end position="235"/>
    </location>
</feature>
<name>U6L9Y6_9EIME</name>
<feature type="region of interest" description="Disordered" evidence="1">
    <location>
        <begin position="385"/>
        <end position="465"/>
    </location>
</feature>
<accession>U6L9Y6</accession>
<feature type="transmembrane region" description="Helical" evidence="2">
    <location>
        <begin position="165"/>
        <end position="184"/>
    </location>
</feature>
<feature type="compositionally biased region" description="Low complexity" evidence="1">
    <location>
        <begin position="350"/>
        <end position="363"/>
    </location>
</feature>
<keyword evidence="4" id="KW-1185">Reference proteome</keyword>
<feature type="compositionally biased region" description="Low complexity" evidence="1">
    <location>
        <begin position="218"/>
        <end position="235"/>
    </location>
</feature>